<dbReference type="GO" id="GO:0045127">
    <property type="term" value="F:N-acetylglucosamine kinase activity"/>
    <property type="evidence" value="ECO:0007669"/>
    <property type="project" value="UniProtKB-EC"/>
</dbReference>
<gene>
    <name evidence="6" type="ORF">ANCCEY_04902</name>
</gene>
<evidence type="ECO:0000313" key="7">
    <source>
        <dbReference type="Proteomes" id="UP000054495"/>
    </source>
</evidence>
<protein>
    <recommendedName>
        <fullName evidence="3">N-acetyl-D-glucosamine kinase</fullName>
        <ecNumber evidence="2">2.7.1.59</ecNumber>
    </recommendedName>
    <alternativeName>
        <fullName evidence="4">GlcNAc kinase</fullName>
    </alternativeName>
</protein>
<evidence type="ECO:0000259" key="5">
    <source>
        <dbReference type="Pfam" id="PF01869"/>
    </source>
</evidence>
<dbReference type="GO" id="GO:0003676">
    <property type="term" value="F:nucleic acid binding"/>
    <property type="evidence" value="ECO:0007669"/>
    <property type="project" value="InterPro"/>
</dbReference>
<dbReference type="PANTHER" id="PTHR12862:SF0">
    <property type="entry name" value="N-ACETYL-D-GLUCOSAMINE KINASE"/>
    <property type="match status" value="1"/>
</dbReference>
<comment type="similarity">
    <text evidence="1">Belongs to the eukaryotic-type N-acetylglucosamine kinase family.</text>
</comment>
<evidence type="ECO:0000256" key="4">
    <source>
        <dbReference type="ARBA" id="ARBA00031123"/>
    </source>
</evidence>
<organism evidence="6 7">
    <name type="scientific">Ancylostoma ceylanicum</name>
    <dbReference type="NCBI Taxonomy" id="53326"/>
    <lineage>
        <taxon>Eukaryota</taxon>
        <taxon>Metazoa</taxon>
        <taxon>Ecdysozoa</taxon>
        <taxon>Nematoda</taxon>
        <taxon>Chromadorea</taxon>
        <taxon>Rhabditida</taxon>
        <taxon>Rhabditina</taxon>
        <taxon>Rhabditomorpha</taxon>
        <taxon>Strongyloidea</taxon>
        <taxon>Ancylostomatidae</taxon>
        <taxon>Ancylostomatinae</taxon>
        <taxon>Ancylostoma</taxon>
    </lineage>
</organism>
<accession>A0A0D6M0W5</accession>
<dbReference type="SUPFAM" id="SSF53067">
    <property type="entry name" value="Actin-like ATPase domain"/>
    <property type="match status" value="1"/>
</dbReference>
<evidence type="ECO:0000256" key="2">
    <source>
        <dbReference type="ARBA" id="ARBA00012122"/>
    </source>
</evidence>
<sequence>MTSQQLCIQDKNGRRQLNISRDVYPAQLSRLHALIEMEGPHKKSYIIHQNDAHSNVERRVIESIAKKGWELLPHPPYSPILAPKITPSIFRSKTGKDTKFMMISIRLWPTSKRGSSQRDLTSLPVDRMSRRWKAVIEFDSGVVLISGTGSSCRVLLDDGRVFGVGGWGHVIGDGGSAFWIAIRAIRLIFDEDDGMETPHESTALIRKLMLQHFKIEDKVDILEHLYNKFQKSNIASFTKVMAQHPDDPAIRHLLFDAGEILGRQFVVAASHLPSEYREEVNLVVVGSVFKSWEALKPGFARAIQGSWIPRVNLYRPAKSKAFGAAALVAIKCGTRLPHPKNAEHFETLEFYE</sequence>
<dbReference type="InterPro" id="IPR039758">
    <property type="entry name" value="NAGK-like"/>
</dbReference>
<dbReference type="Proteomes" id="UP000054495">
    <property type="component" value="Unassembled WGS sequence"/>
</dbReference>
<proteinExistence type="inferred from homology"/>
<dbReference type="Gene3D" id="3.30.420.40">
    <property type="match status" value="1"/>
</dbReference>
<dbReference type="EMBL" id="KE124879">
    <property type="protein sequence ID" value="EPB75981.1"/>
    <property type="molecule type" value="Genomic_DNA"/>
</dbReference>
<evidence type="ECO:0000313" key="6">
    <source>
        <dbReference type="EMBL" id="EPB75981.1"/>
    </source>
</evidence>
<dbReference type="InterPro" id="IPR002731">
    <property type="entry name" value="ATPase_BadF"/>
</dbReference>
<name>A0A0D6M0W5_9BILA</name>
<feature type="domain" description="ATPase BadF/BadG/BcrA/BcrD type" evidence="5">
    <location>
        <begin position="139"/>
        <end position="239"/>
    </location>
</feature>
<dbReference type="Pfam" id="PF01869">
    <property type="entry name" value="BcrAD_BadFG"/>
    <property type="match status" value="1"/>
</dbReference>
<evidence type="ECO:0000256" key="3">
    <source>
        <dbReference type="ARBA" id="ARBA00014974"/>
    </source>
</evidence>
<dbReference type="AlphaFoldDB" id="A0A0D6M0W5"/>
<reference evidence="6 7" key="1">
    <citation type="submission" date="2013-05" db="EMBL/GenBank/DDBJ databases">
        <title>Draft genome of the parasitic nematode Anyclostoma ceylanicum.</title>
        <authorList>
            <person name="Mitreva M."/>
        </authorList>
    </citation>
    <scope>NUCLEOTIDE SEQUENCE [LARGE SCALE GENOMIC DNA]</scope>
</reference>
<dbReference type="InterPro" id="IPR036397">
    <property type="entry name" value="RNaseH_sf"/>
</dbReference>
<dbReference type="EC" id="2.7.1.59" evidence="2"/>
<dbReference type="InterPro" id="IPR043129">
    <property type="entry name" value="ATPase_NBD"/>
</dbReference>
<dbReference type="PANTHER" id="PTHR12862">
    <property type="entry name" value="BADF TYPE ATPASE DOMAIN-CONTAINING PROTEIN"/>
    <property type="match status" value="1"/>
</dbReference>
<evidence type="ECO:0000256" key="1">
    <source>
        <dbReference type="ARBA" id="ARBA00006198"/>
    </source>
</evidence>
<dbReference type="Gene3D" id="3.30.420.10">
    <property type="entry name" value="Ribonuclease H-like superfamily/Ribonuclease H"/>
    <property type="match status" value="1"/>
</dbReference>
<keyword evidence="7" id="KW-1185">Reference proteome</keyword>